<name>A0A2P2C964_9ZZZZ</name>
<dbReference type="EMBL" id="CZKA01000046">
    <property type="protein sequence ID" value="CUR58529.1"/>
    <property type="molecule type" value="Genomic_DNA"/>
</dbReference>
<sequence>MGETSRLSLAIDASTPKDPYAAATFGPALFTSYTDEGRVTDIECGDVDDLASEGCPEARATLTPAISASSFAELLSHKPPRR</sequence>
<organism evidence="1">
    <name type="scientific">metagenome</name>
    <dbReference type="NCBI Taxonomy" id="256318"/>
    <lineage>
        <taxon>unclassified sequences</taxon>
        <taxon>metagenomes</taxon>
    </lineage>
</organism>
<dbReference type="AlphaFoldDB" id="A0A2P2C964"/>
<gene>
    <name evidence="1" type="ORF">NOCA2500015</name>
</gene>
<evidence type="ECO:0000313" key="1">
    <source>
        <dbReference type="EMBL" id="CUR58529.1"/>
    </source>
</evidence>
<proteinExistence type="predicted"/>
<reference evidence="1" key="1">
    <citation type="submission" date="2015-08" db="EMBL/GenBank/DDBJ databases">
        <authorList>
            <person name="Babu N.S."/>
            <person name="Beckwith C.J."/>
            <person name="Beseler K.G."/>
            <person name="Brison A."/>
            <person name="Carone J.V."/>
            <person name="Caskin T.P."/>
            <person name="Diamond M."/>
            <person name="Durham M.E."/>
            <person name="Foxe J.M."/>
            <person name="Go M."/>
            <person name="Henderson B.A."/>
            <person name="Jones I.B."/>
            <person name="McGettigan J.A."/>
            <person name="Micheletti S.J."/>
            <person name="Nasrallah M.E."/>
            <person name="Ortiz D."/>
            <person name="Piller C.R."/>
            <person name="Privatt S.R."/>
            <person name="Schneider S.L."/>
            <person name="Sharp S."/>
            <person name="Smith T.C."/>
            <person name="Stanton J.D."/>
            <person name="Ullery H.E."/>
            <person name="Wilson R.J."/>
            <person name="Serrano M.G."/>
            <person name="Buck G."/>
            <person name="Lee V."/>
            <person name="Wang Y."/>
            <person name="Carvalho R."/>
            <person name="Voegtly L."/>
            <person name="Shi R."/>
            <person name="Duckworth R."/>
            <person name="Johnson A."/>
            <person name="Loviza R."/>
            <person name="Walstead R."/>
            <person name="Shah Z."/>
            <person name="Kiflezghi M."/>
            <person name="Wade K."/>
            <person name="Ball S.L."/>
            <person name="Bradley K.W."/>
            <person name="Asai D.J."/>
            <person name="Bowman C.A."/>
            <person name="Russell D.A."/>
            <person name="Pope W.H."/>
            <person name="Jacobs-Sera D."/>
            <person name="Hendrix R.W."/>
            <person name="Hatfull G.F."/>
        </authorList>
    </citation>
    <scope>NUCLEOTIDE SEQUENCE</scope>
</reference>
<protein>
    <submittedName>
        <fullName evidence="1">Uncharacterized protein</fullName>
    </submittedName>
</protein>
<accession>A0A2P2C964</accession>